<gene>
    <name evidence="1" type="ORF">DERYTH_LOCUS26653</name>
</gene>
<evidence type="ECO:0000313" key="2">
    <source>
        <dbReference type="Proteomes" id="UP000789405"/>
    </source>
</evidence>
<reference evidence="1" key="1">
    <citation type="submission" date="2021-06" db="EMBL/GenBank/DDBJ databases">
        <authorList>
            <person name="Kallberg Y."/>
            <person name="Tangrot J."/>
            <person name="Rosling A."/>
        </authorList>
    </citation>
    <scope>NUCLEOTIDE SEQUENCE</scope>
    <source>
        <strain evidence="1">MA453B</strain>
    </source>
</reference>
<organism evidence="1 2">
    <name type="scientific">Dentiscutata erythropus</name>
    <dbReference type="NCBI Taxonomy" id="1348616"/>
    <lineage>
        <taxon>Eukaryota</taxon>
        <taxon>Fungi</taxon>
        <taxon>Fungi incertae sedis</taxon>
        <taxon>Mucoromycota</taxon>
        <taxon>Glomeromycotina</taxon>
        <taxon>Glomeromycetes</taxon>
        <taxon>Diversisporales</taxon>
        <taxon>Gigasporaceae</taxon>
        <taxon>Dentiscutata</taxon>
    </lineage>
</organism>
<dbReference type="EMBL" id="CAJVPY010056786">
    <property type="protein sequence ID" value="CAG8818623.1"/>
    <property type="molecule type" value="Genomic_DNA"/>
</dbReference>
<evidence type="ECO:0000313" key="1">
    <source>
        <dbReference type="EMBL" id="CAG8818623.1"/>
    </source>
</evidence>
<protein>
    <submittedName>
        <fullName evidence="1">8463_t:CDS:1</fullName>
    </submittedName>
</protein>
<feature type="non-terminal residue" evidence="1">
    <location>
        <position position="1"/>
    </location>
</feature>
<feature type="non-terminal residue" evidence="1">
    <location>
        <position position="65"/>
    </location>
</feature>
<sequence length="65" mass="7699">FVEIKITNVRVNRNPDEFSFVDILFGLILLSLQELIISLTTNIEETSQILYKELNNYIKNKRKKK</sequence>
<dbReference type="AlphaFoldDB" id="A0A9N9KCU8"/>
<keyword evidence="2" id="KW-1185">Reference proteome</keyword>
<dbReference type="Proteomes" id="UP000789405">
    <property type="component" value="Unassembled WGS sequence"/>
</dbReference>
<accession>A0A9N9KCU8</accession>
<name>A0A9N9KCU8_9GLOM</name>
<comment type="caution">
    <text evidence="1">The sequence shown here is derived from an EMBL/GenBank/DDBJ whole genome shotgun (WGS) entry which is preliminary data.</text>
</comment>
<proteinExistence type="predicted"/>